<reference evidence="2 3" key="1">
    <citation type="submission" date="2015-04" db="EMBL/GenBank/DDBJ databases">
        <authorList>
            <person name="Syromyatnikov M.Y."/>
            <person name="Popov V.N."/>
        </authorList>
    </citation>
    <scope>NUCLEOTIDE SEQUENCE [LARGE SCALE GENOMIC DNA]</scope>
</reference>
<sequence>MTLIDIFVLTQFPPLDLSTIVKTKTIHKVHNQLPLDLSVLNSSTFYFLNIMKMLLSTEAKRSCQEREEEKKQATHGQTIVQQITPQAQKTGEKENISWKSIETLFEFLVINRKCKQNKLRKKVLFLYTTTF</sequence>
<feature type="region of interest" description="Disordered" evidence="1">
    <location>
        <begin position="64"/>
        <end position="92"/>
    </location>
</feature>
<evidence type="ECO:0000256" key="1">
    <source>
        <dbReference type="SAM" id="MobiDB-lite"/>
    </source>
</evidence>
<dbReference type="EMBL" id="CVRI01000047">
    <property type="protein sequence ID" value="CRK98529.1"/>
    <property type="molecule type" value="Genomic_DNA"/>
</dbReference>
<name>A0A1J1IJB0_9DIPT</name>
<feature type="compositionally biased region" description="Polar residues" evidence="1">
    <location>
        <begin position="74"/>
        <end position="89"/>
    </location>
</feature>
<accession>A0A1J1IJB0</accession>
<evidence type="ECO:0000313" key="2">
    <source>
        <dbReference type="EMBL" id="CRK98529.1"/>
    </source>
</evidence>
<proteinExistence type="predicted"/>
<dbReference type="AlphaFoldDB" id="A0A1J1IJB0"/>
<protein>
    <submittedName>
        <fullName evidence="2">CLUMA_CG011882, isoform A</fullName>
    </submittedName>
</protein>
<evidence type="ECO:0000313" key="3">
    <source>
        <dbReference type="Proteomes" id="UP000183832"/>
    </source>
</evidence>
<keyword evidence="3" id="KW-1185">Reference proteome</keyword>
<organism evidence="2 3">
    <name type="scientific">Clunio marinus</name>
    <dbReference type="NCBI Taxonomy" id="568069"/>
    <lineage>
        <taxon>Eukaryota</taxon>
        <taxon>Metazoa</taxon>
        <taxon>Ecdysozoa</taxon>
        <taxon>Arthropoda</taxon>
        <taxon>Hexapoda</taxon>
        <taxon>Insecta</taxon>
        <taxon>Pterygota</taxon>
        <taxon>Neoptera</taxon>
        <taxon>Endopterygota</taxon>
        <taxon>Diptera</taxon>
        <taxon>Nematocera</taxon>
        <taxon>Chironomoidea</taxon>
        <taxon>Chironomidae</taxon>
        <taxon>Clunio</taxon>
    </lineage>
</organism>
<dbReference type="Proteomes" id="UP000183832">
    <property type="component" value="Unassembled WGS sequence"/>
</dbReference>
<gene>
    <name evidence="2" type="ORF">CLUMA_CG011882</name>
</gene>